<comment type="caution">
    <text evidence="1">The sequence shown here is derived from an EMBL/GenBank/DDBJ whole genome shotgun (WGS) entry which is preliminary data.</text>
</comment>
<proteinExistence type="predicted"/>
<sequence>MIELENVFVSAVEMDYTPKYMDCSVHMFSSSDNGYLGFYYNSREISLDAGSAKGPARSSKLTSRCTRGCLISYERMSILVELSVPVSKSGNTEFFTGLITLDDWWNFFC</sequence>
<keyword evidence="2" id="KW-1185">Reference proteome</keyword>
<organism evidence="1 2">
    <name type="scientific">Papaver atlanticum</name>
    <dbReference type="NCBI Taxonomy" id="357466"/>
    <lineage>
        <taxon>Eukaryota</taxon>
        <taxon>Viridiplantae</taxon>
        <taxon>Streptophyta</taxon>
        <taxon>Embryophyta</taxon>
        <taxon>Tracheophyta</taxon>
        <taxon>Spermatophyta</taxon>
        <taxon>Magnoliopsida</taxon>
        <taxon>Ranunculales</taxon>
        <taxon>Papaveraceae</taxon>
        <taxon>Papaveroideae</taxon>
        <taxon>Papaver</taxon>
    </lineage>
</organism>
<dbReference type="EMBL" id="JAJJMB010014227">
    <property type="protein sequence ID" value="KAI3861963.1"/>
    <property type="molecule type" value="Genomic_DNA"/>
</dbReference>
<name>A0AAD4S679_9MAGN</name>
<accession>A0AAD4S679</accession>
<protein>
    <submittedName>
        <fullName evidence="1">Uncharacterized protein</fullName>
    </submittedName>
</protein>
<evidence type="ECO:0000313" key="1">
    <source>
        <dbReference type="EMBL" id="KAI3861963.1"/>
    </source>
</evidence>
<gene>
    <name evidence="1" type="ORF">MKW98_018246</name>
</gene>
<evidence type="ECO:0000313" key="2">
    <source>
        <dbReference type="Proteomes" id="UP001202328"/>
    </source>
</evidence>
<dbReference type="Proteomes" id="UP001202328">
    <property type="component" value="Unassembled WGS sequence"/>
</dbReference>
<dbReference type="AlphaFoldDB" id="A0AAD4S679"/>
<reference evidence="1" key="1">
    <citation type="submission" date="2022-04" db="EMBL/GenBank/DDBJ databases">
        <title>A functionally conserved STORR gene fusion in Papaver species that diverged 16.8 million years ago.</title>
        <authorList>
            <person name="Catania T."/>
        </authorList>
    </citation>
    <scope>NUCLEOTIDE SEQUENCE</scope>
    <source>
        <strain evidence="1">S-188037</strain>
    </source>
</reference>